<dbReference type="AlphaFoldDB" id="A0A2T0R7S8"/>
<dbReference type="Pfam" id="PF00528">
    <property type="entry name" value="BPD_transp_1"/>
    <property type="match status" value="1"/>
</dbReference>
<feature type="transmembrane region" description="Helical" evidence="7">
    <location>
        <begin position="44"/>
        <end position="65"/>
    </location>
</feature>
<keyword evidence="2 7" id="KW-0813">Transport</keyword>
<evidence type="ECO:0000313" key="10">
    <source>
        <dbReference type="EMBL" id="PRY17227.1"/>
    </source>
</evidence>
<feature type="transmembrane region" description="Helical" evidence="7">
    <location>
        <begin position="264"/>
        <end position="286"/>
    </location>
</feature>
<protein>
    <submittedName>
        <fullName evidence="10">ABC-type nitrate/sulfonate/bicarbonate transport system permease component</fullName>
    </submittedName>
</protein>
<dbReference type="EMBL" id="PVZF01000002">
    <property type="protein sequence ID" value="PRY17227.1"/>
    <property type="molecule type" value="Genomic_DNA"/>
</dbReference>
<dbReference type="GO" id="GO:0055085">
    <property type="term" value="P:transmembrane transport"/>
    <property type="evidence" value="ECO:0007669"/>
    <property type="project" value="InterPro"/>
</dbReference>
<comment type="similarity">
    <text evidence="7">Belongs to the binding-protein-dependent transport system permease family.</text>
</comment>
<evidence type="ECO:0000256" key="3">
    <source>
        <dbReference type="ARBA" id="ARBA00022475"/>
    </source>
</evidence>
<evidence type="ECO:0000256" key="8">
    <source>
        <dbReference type="SAM" id="MobiDB-lite"/>
    </source>
</evidence>
<comment type="caution">
    <text evidence="10">The sequence shown here is derived from an EMBL/GenBank/DDBJ whole genome shotgun (WGS) entry which is preliminary data.</text>
</comment>
<comment type="subcellular location">
    <subcellularLocation>
        <location evidence="1 7">Cell membrane</location>
        <topology evidence="1 7">Multi-pass membrane protein</topology>
    </subcellularLocation>
</comment>
<keyword evidence="3" id="KW-1003">Cell membrane</keyword>
<gene>
    <name evidence="10" type="ORF">CLV37_102186</name>
</gene>
<evidence type="ECO:0000259" key="9">
    <source>
        <dbReference type="PROSITE" id="PS50928"/>
    </source>
</evidence>
<dbReference type="CDD" id="cd06261">
    <property type="entry name" value="TM_PBP2"/>
    <property type="match status" value="1"/>
</dbReference>
<dbReference type="SUPFAM" id="SSF161098">
    <property type="entry name" value="MetI-like"/>
    <property type="match status" value="1"/>
</dbReference>
<reference evidence="10 11" key="1">
    <citation type="submission" date="2018-03" db="EMBL/GenBank/DDBJ databases">
        <title>Genomic Encyclopedia of Archaeal and Bacterial Type Strains, Phase II (KMG-II): from individual species to whole genera.</title>
        <authorList>
            <person name="Goeker M."/>
        </authorList>
    </citation>
    <scope>NUCLEOTIDE SEQUENCE [LARGE SCALE GENOMIC DNA]</scope>
    <source>
        <strain evidence="10 11">DSM 19711</strain>
    </source>
</reference>
<organism evidence="10 11">
    <name type="scientific">Kineococcus rhizosphaerae</name>
    <dbReference type="NCBI Taxonomy" id="559628"/>
    <lineage>
        <taxon>Bacteria</taxon>
        <taxon>Bacillati</taxon>
        <taxon>Actinomycetota</taxon>
        <taxon>Actinomycetes</taxon>
        <taxon>Kineosporiales</taxon>
        <taxon>Kineosporiaceae</taxon>
        <taxon>Kineococcus</taxon>
    </lineage>
</organism>
<dbReference type="PANTHER" id="PTHR30151:SF20">
    <property type="entry name" value="ABC TRANSPORTER PERMEASE PROTEIN HI_0355-RELATED"/>
    <property type="match status" value="1"/>
</dbReference>
<feature type="transmembrane region" description="Helical" evidence="7">
    <location>
        <begin position="221"/>
        <end position="244"/>
    </location>
</feature>
<evidence type="ECO:0000256" key="1">
    <source>
        <dbReference type="ARBA" id="ARBA00004651"/>
    </source>
</evidence>
<evidence type="ECO:0000256" key="2">
    <source>
        <dbReference type="ARBA" id="ARBA00022448"/>
    </source>
</evidence>
<evidence type="ECO:0000256" key="5">
    <source>
        <dbReference type="ARBA" id="ARBA00022989"/>
    </source>
</evidence>
<keyword evidence="11" id="KW-1185">Reference proteome</keyword>
<dbReference type="PROSITE" id="PS50928">
    <property type="entry name" value="ABC_TM1"/>
    <property type="match status" value="1"/>
</dbReference>
<dbReference type="PANTHER" id="PTHR30151">
    <property type="entry name" value="ALKANE SULFONATE ABC TRANSPORTER-RELATED, MEMBRANE SUBUNIT"/>
    <property type="match status" value="1"/>
</dbReference>
<dbReference type="Proteomes" id="UP000238083">
    <property type="component" value="Unassembled WGS sequence"/>
</dbReference>
<feature type="region of interest" description="Disordered" evidence="8">
    <location>
        <begin position="1"/>
        <end position="31"/>
    </location>
</feature>
<evidence type="ECO:0000256" key="6">
    <source>
        <dbReference type="ARBA" id="ARBA00023136"/>
    </source>
</evidence>
<dbReference type="Gene3D" id="1.10.3720.10">
    <property type="entry name" value="MetI-like"/>
    <property type="match status" value="1"/>
</dbReference>
<feature type="transmembrane region" description="Helical" evidence="7">
    <location>
        <begin position="111"/>
        <end position="131"/>
    </location>
</feature>
<accession>A0A2T0R7S8</accession>
<dbReference type="InterPro" id="IPR000515">
    <property type="entry name" value="MetI-like"/>
</dbReference>
<keyword evidence="6 7" id="KW-0472">Membrane</keyword>
<dbReference type="InterPro" id="IPR035906">
    <property type="entry name" value="MetI-like_sf"/>
</dbReference>
<keyword evidence="4 7" id="KW-0812">Transmembrane</keyword>
<feature type="transmembrane region" description="Helical" evidence="7">
    <location>
        <begin position="143"/>
        <end position="161"/>
    </location>
</feature>
<proteinExistence type="inferred from homology"/>
<dbReference type="OrthoDB" id="3173654at2"/>
<feature type="domain" description="ABC transmembrane type-1" evidence="9">
    <location>
        <begin position="99"/>
        <end position="283"/>
    </location>
</feature>
<dbReference type="GO" id="GO:0005886">
    <property type="term" value="C:plasma membrane"/>
    <property type="evidence" value="ECO:0007669"/>
    <property type="project" value="UniProtKB-SubCell"/>
</dbReference>
<evidence type="ECO:0000256" key="7">
    <source>
        <dbReference type="RuleBase" id="RU363032"/>
    </source>
</evidence>
<feature type="transmembrane region" description="Helical" evidence="7">
    <location>
        <begin position="167"/>
        <end position="185"/>
    </location>
</feature>
<evidence type="ECO:0000256" key="4">
    <source>
        <dbReference type="ARBA" id="ARBA00022692"/>
    </source>
</evidence>
<evidence type="ECO:0000313" key="11">
    <source>
        <dbReference type="Proteomes" id="UP000238083"/>
    </source>
</evidence>
<sequence>MTPEETVSTPSQAPAGTASETPAQTSARTVPNASAAMPPALRVVLARVGLLLLAMVLAVAVWWSFLEVFDISALIGKDPVHVWEYLFTDEDAAANRSELLGFLAETGRDFGIGYVVGIGTAFLLAVLFSLSPSLENVLMPTAMVLRCVPVIILAPLVTLLFGVGVEAVAAIVTLVVFLPALANVLHGLRAAQERHGDLVRAYGGSGLDLLRKVALPGSLPAVLASARISIPAAVTGAMIGEWLATGDGLGGFISRSSGSFGYDAMWASAVVVTAVTMIAYTVVSILDTLVQRRFAA</sequence>
<name>A0A2T0R7S8_9ACTN</name>
<keyword evidence="5 7" id="KW-1133">Transmembrane helix</keyword>